<keyword evidence="12" id="KW-1185">Reference proteome</keyword>
<dbReference type="EC" id="2.4.2.21" evidence="3 10"/>
<dbReference type="InterPro" id="IPR036087">
    <property type="entry name" value="Nict_dMeBzImd_PRibTrfase_sf"/>
</dbReference>
<dbReference type="AlphaFoldDB" id="A0A3E1NF53"/>
<feature type="active site" description="Proton acceptor" evidence="10">
    <location>
        <position position="307"/>
    </location>
</feature>
<accession>A0A3E1NF53</accession>
<dbReference type="Gene3D" id="1.10.1610.10">
    <property type="match status" value="1"/>
</dbReference>
<dbReference type="Gene3D" id="3.40.50.10210">
    <property type="match status" value="1"/>
</dbReference>
<evidence type="ECO:0000256" key="8">
    <source>
        <dbReference type="ARBA" id="ARBA00030686"/>
    </source>
</evidence>
<evidence type="ECO:0000256" key="5">
    <source>
        <dbReference type="ARBA" id="ARBA00022573"/>
    </source>
</evidence>
<dbReference type="GO" id="GO:0009236">
    <property type="term" value="P:cobalamin biosynthetic process"/>
    <property type="evidence" value="ECO:0007669"/>
    <property type="project" value="UniProtKB-UniRule"/>
</dbReference>
<organism evidence="11 12">
    <name type="scientific">Deminuibacter soli</name>
    <dbReference type="NCBI Taxonomy" id="2291815"/>
    <lineage>
        <taxon>Bacteria</taxon>
        <taxon>Pseudomonadati</taxon>
        <taxon>Bacteroidota</taxon>
        <taxon>Chitinophagia</taxon>
        <taxon>Chitinophagales</taxon>
        <taxon>Chitinophagaceae</taxon>
        <taxon>Deminuibacter</taxon>
    </lineage>
</organism>
<dbReference type="GO" id="GO:0008939">
    <property type="term" value="F:nicotinate-nucleotide-dimethylbenzimidazole phosphoribosyltransferase activity"/>
    <property type="evidence" value="ECO:0007669"/>
    <property type="project" value="UniProtKB-UniRule"/>
</dbReference>
<proteinExistence type="inferred from homology"/>
<dbReference type="OrthoDB" id="9781491at2"/>
<dbReference type="InterPro" id="IPR003200">
    <property type="entry name" value="Nict_dMeBzImd_PRibTrfase"/>
</dbReference>
<evidence type="ECO:0000256" key="6">
    <source>
        <dbReference type="ARBA" id="ARBA00022676"/>
    </source>
</evidence>
<evidence type="ECO:0000256" key="10">
    <source>
        <dbReference type="HAMAP-Rule" id="MF_00230"/>
    </source>
</evidence>
<dbReference type="CDD" id="cd02439">
    <property type="entry name" value="DMB-PRT_CobT"/>
    <property type="match status" value="1"/>
</dbReference>
<dbReference type="FunFam" id="3.40.50.10210:FF:000001">
    <property type="entry name" value="Nicotinate-nucleotide--dimethylbenzimidazole phosphoribosyltransferase"/>
    <property type="match status" value="1"/>
</dbReference>
<comment type="caution">
    <text evidence="11">The sequence shown here is derived from an EMBL/GenBank/DDBJ whole genome shotgun (WGS) entry which is preliminary data.</text>
</comment>
<evidence type="ECO:0000313" key="11">
    <source>
        <dbReference type="EMBL" id="RFM26615.1"/>
    </source>
</evidence>
<dbReference type="InterPro" id="IPR017846">
    <property type="entry name" value="Nict_dMeBzImd_PRibTrfase_bact"/>
</dbReference>
<dbReference type="SUPFAM" id="SSF52733">
    <property type="entry name" value="Nicotinate mononucleotide:5,6-dimethylbenzimidazole phosphoribosyltransferase (CobT)"/>
    <property type="match status" value="1"/>
</dbReference>
<sequence length="341" mass="36028">MQTLQQQLQHKIDHTTKPLGSLGQLESIALQIGTIQQTLQPAITQPHIVVFAGDHGIALTGLVNPYPQAVTAQMVLNYLNGGAAINVFCKLNQVALKVVDAGVNADFDNIQHPDFIQAKINKGTANYLQQPAMTAAELQQALEKGKAIVAGIAATGCNCIGFGEMGISNTSSAALLMHAFTQLPLEACTGRGTGASDAQLQQKLATLQQAYTIHQNNLQTPQQVLQAFGGFEIAMMTGAYLEAAAQKMVIVVDGFIATTALLAALQMQPEVQQYCVFAHTSGEKGHAQLLQWLKATPLLQLGLRLGEGTGAALAVPLLRAAVAFVNEMASFESARVSTATS</sequence>
<evidence type="ECO:0000256" key="2">
    <source>
        <dbReference type="ARBA" id="ARBA00007110"/>
    </source>
</evidence>
<dbReference type="UniPathway" id="UPA00061">
    <property type="reaction ID" value="UER00516"/>
</dbReference>
<keyword evidence="7 10" id="KW-0808">Transferase</keyword>
<evidence type="ECO:0000256" key="4">
    <source>
        <dbReference type="ARBA" id="ARBA00015486"/>
    </source>
</evidence>
<evidence type="ECO:0000256" key="1">
    <source>
        <dbReference type="ARBA" id="ARBA00005049"/>
    </source>
</evidence>
<dbReference type="HAMAP" id="MF_00230">
    <property type="entry name" value="CobT"/>
    <property type="match status" value="1"/>
</dbReference>
<evidence type="ECO:0000313" key="12">
    <source>
        <dbReference type="Proteomes" id="UP000261284"/>
    </source>
</evidence>
<comment type="similarity">
    <text evidence="2 10">Belongs to the CobT family.</text>
</comment>
<dbReference type="InterPro" id="IPR023195">
    <property type="entry name" value="Nict_dMeBzImd_PRibTrfase_N"/>
</dbReference>
<comment type="function">
    <text evidence="10">Catalyzes the synthesis of alpha-ribazole-5'-phosphate from nicotinate mononucleotide (NAMN) and 5,6-dimethylbenzimidazole (DMB).</text>
</comment>
<protein>
    <recommendedName>
        <fullName evidence="4 10">Nicotinate-nucleotide--dimethylbenzimidazole phosphoribosyltransferase</fullName>
        <shortName evidence="10">NN:DBI PRT</shortName>
        <ecNumber evidence="3 10">2.4.2.21</ecNumber>
    </recommendedName>
    <alternativeName>
        <fullName evidence="8 10">N(1)-alpha-phosphoribosyltransferase</fullName>
    </alternativeName>
</protein>
<keyword evidence="5 10" id="KW-0169">Cobalamin biosynthesis</keyword>
<reference evidence="11 12" key="1">
    <citation type="submission" date="2018-08" db="EMBL/GenBank/DDBJ databases">
        <title>Chitinophagaceae sp. K23C18032701, a novel bacterium isolated from forest soil.</title>
        <authorList>
            <person name="Wang C."/>
        </authorList>
    </citation>
    <scope>NUCLEOTIDE SEQUENCE [LARGE SCALE GENOMIC DNA]</scope>
    <source>
        <strain evidence="11 12">K23C18032701</strain>
    </source>
</reference>
<comment type="pathway">
    <text evidence="1 10">Nucleoside biosynthesis; alpha-ribazole biosynthesis; alpha-ribazole from 5,6-dimethylbenzimidazole: step 1/2.</text>
</comment>
<name>A0A3E1NF53_9BACT</name>
<dbReference type="Pfam" id="PF02277">
    <property type="entry name" value="DBI_PRT"/>
    <property type="match status" value="1"/>
</dbReference>
<keyword evidence="6 10" id="KW-0328">Glycosyltransferase</keyword>
<dbReference type="PANTHER" id="PTHR43463">
    <property type="entry name" value="NICOTINATE-NUCLEOTIDE--DIMETHYLBENZIMIDAZOLE PHOSPHORIBOSYLTRANSFERASE"/>
    <property type="match status" value="1"/>
</dbReference>
<evidence type="ECO:0000256" key="3">
    <source>
        <dbReference type="ARBA" id="ARBA00011991"/>
    </source>
</evidence>
<dbReference type="NCBIfam" id="NF000996">
    <property type="entry name" value="PRK00105.1"/>
    <property type="match status" value="1"/>
</dbReference>
<comment type="catalytic activity">
    <reaction evidence="9 10">
        <text>5,6-dimethylbenzimidazole + nicotinate beta-D-ribonucleotide = alpha-ribazole 5'-phosphate + nicotinate + H(+)</text>
        <dbReference type="Rhea" id="RHEA:11196"/>
        <dbReference type="ChEBI" id="CHEBI:15378"/>
        <dbReference type="ChEBI" id="CHEBI:15890"/>
        <dbReference type="ChEBI" id="CHEBI:32544"/>
        <dbReference type="ChEBI" id="CHEBI:57502"/>
        <dbReference type="ChEBI" id="CHEBI:57918"/>
        <dbReference type="EC" id="2.4.2.21"/>
    </reaction>
</comment>
<dbReference type="NCBIfam" id="TIGR03160">
    <property type="entry name" value="cobT_DBIPRT"/>
    <property type="match status" value="1"/>
</dbReference>
<dbReference type="EMBL" id="QTJU01000008">
    <property type="protein sequence ID" value="RFM26615.1"/>
    <property type="molecule type" value="Genomic_DNA"/>
</dbReference>
<evidence type="ECO:0000256" key="9">
    <source>
        <dbReference type="ARBA" id="ARBA00047340"/>
    </source>
</evidence>
<dbReference type="RefSeq" id="WP_116848819.1">
    <property type="nucleotide sequence ID" value="NZ_QTJU01000008.1"/>
</dbReference>
<gene>
    <name evidence="10 11" type="primary">cobT</name>
    <name evidence="11" type="ORF">DXN05_18760</name>
</gene>
<dbReference type="PANTHER" id="PTHR43463:SF1">
    <property type="entry name" value="NICOTINATE-NUCLEOTIDE--DIMETHYLBENZIMIDAZOLE PHOSPHORIBOSYLTRANSFERASE"/>
    <property type="match status" value="1"/>
</dbReference>
<dbReference type="Proteomes" id="UP000261284">
    <property type="component" value="Unassembled WGS sequence"/>
</dbReference>
<evidence type="ECO:0000256" key="7">
    <source>
        <dbReference type="ARBA" id="ARBA00022679"/>
    </source>
</evidence>